<reference evidence="11" key="1">
    <citation type="journal article" date="2011" name="Environ. Microbiol.">
        <title>Time-series analyses of Monterey Bay coastal microbial picoplankton using a 'genome proxy' microarray.</title>
        <authorList>
            <person name="Rich V.I."/>
            <person name="Pham V.D."/>
            <person name="Eppley J."/>
            <person name="Shi Y."/>
            <person name="DeLong E.F."/>
        </authorList>
    </citation>
    <scope>NUCLEOTIDE SEQUENCE</scope>
</reference>
<dbReference type="InterPro" id="IPR036526">
    <property type="entry name" value="C-N_Hydrolase_sf"/>
</dbReference>
<evidence type="ECO:0000256" key="2">
    <source>
        <dbReference type="ARBA" id="ARBA00010065"/>
    </source>
</evidence>
<dbReference type="Pfam" id="PF20154">
    <property type="entry name" value="LNT_N"/>
    <property type="match status" value="1"/>
</dbReference>
<dbReference type="GO" id="GO:0005886">
    <property type="term" value="C:plasma membrane"/>
    <property type="evidence" value="ECO:0007669"/>
    <property type="project" value="UniProtKB-SubCell"/>
</dbReference>
<gene>
    <name evidence="9" type="primary">lnt</name>
</gene>
<comment type="similarity">
    <text evidence="2 9">Belongs to the CN hydrolase family. Apolipoprotein N-acyltransferase subfamily.</text>
</comment>
<dbReference type="GO" id="GO:0042158">
    <property type="term" value="P:lipoprotein biosynthetic process"/>
    <property type="evidence" value="ECO:0007669"/>
    <property type="project" value="UniProtKB-UniRule"/>
</dbReference>
<feature type="transmembrane region" description="Helical" evidence="9">
    <location>
        <begin position="484"/>
        <end position="501"/>
    </location>
</feature>
<dbReference type="NCBIfam" id="TIGR00546">
    <property type="entry name" value="lnt"/>
    <property type="match status" value="1"/>
</dbReference>
<keyword evidence="4 9" id="KW-0808">Transferase</keyword>
<organism evidence="11">
    <name type="scientific">uncultured gamma proteobacterium HF0010_11K06</name>
    <dbReference type="NCBI Taxonomy" id="710980"/>
    <lineage>
        <taxon>Bacteria</taxon>
        <taxon>Pseudomonadati</taxon>
        <taxon>Pseudomonadota</taxon>
        <taxon>Gammaproteobacteria</taxon>
        <taxon>environmental samples</taxon>
    </lineage>
</organism>
<evidence type="ECO:0000259" key="10">
    <source>
        <dbReference type="PROSITE" id="PS50263"/>
    </source>
</evidence>
<evidence type="ECO:0000256" key="6">
    <source>
        <dbReference type="ARBA" id="ARBA00022989"/>
    </source>
</evidence>
<dbReference type="EC" id="2.3.1.269" evidence="9"/>
<comment type="pathway">
    <text evidence="9">Protein modification; lipoprotein biosynthesis (N-acyl transfer).</text>
</comment>
<dbReference type="InterPro" id="IPR004563">
    <property type="entry name" value="Apolipo_AcylTrfase"/>
</dbReference>
<dbReference type="Pfam" id="PF00795">
    <property type="entry name" value="CN_hydrolase"/>
    <property type="match status" value="1"/>
</dbReference>
<feature type="transmembrane region" description="Helical" evidence="9">
    <location>
        <begin position="116"/>
        <end position="143"/>
    </location>
</feature>
<evidence type="ECO:0000256" key="8">
    <source>
        <dbReference type="ARBA" id="ARBA00023315"/>
    </source>
</evidence>
<feature type="transmembrane region" description="Helical" evidence="9">
    <location>
        <begin position="192"/>
        <end position="209"/>
    </location>
</feature>
<keyword evidence="11" id="KW-0449">Lipoprotein</keyword>
<dbReference type="EMBL" id="GU474847">
    <property type="protein sequence ID" value="ADI16813.1"/>
    <property type="molecule type" value="Genomic_DNA"/>
</dbReference>
<feature type="domain" description="CN hydrolase" evidence="10">
    <location>
        <begin position="226"/>
        <end position="477"/>
    </location>
</feature>
<name>E0XQX2_9GAMM</name>
<keyword evidence="3 9" id="KW-1003">Cell membrane</keyword>
<feature type="transmembrane region" description="Helical" evidence="9">
    <location>
        <begin position="79"/>
        <end position="104"/>
    </location>
</feature>
<accession>E0XQX2</accession>
<feature type="transmembrane region" description="Helical" evidence="9">
    <location>
        <begin position="49"/>
        <end position="67"/>
    </location>
</feature>
<keyword evidence="8 9" id="KW-0012">Acyltransferase</keyword>
<dbReference type="UniPathway" id="UPA00666"/>
<evidence type="ECO:0000256" key="9">
    <source>
        <dbReference type="HAMAP-Rule" id="MF_01148"/>
    </source>
</evidence>
<dbReference type="PANTHER" id="PTHR38686:SF1">
    <property type="entry name" value="APOLIPOPROTEIN N-ACYLTRANSFERASE"/>
    <property type="match status" value="1"/>
</dbReference>
<dbReference type="HAMAP" id="MF_01148">
    <property type="entry name" value="Lnt"/>
    <property type="match status" value="1"/>
</dbReference>
<dbReference type="Gene3D" id="3.60.110.10">
    <property type="entry name" value="Carbon-nitrogen hydrolase"/>
    <property type="match status" value="1"/>
</dbReference>
<evidence type="ECO:0000256" key="3">
    <source>
        <dbReference type="ARBA" id="ARBA00022475"/>
    </source>
</evidence>
<evidence type="ECO:0000256" key="5">
    <source>
        <dbReference type="ARBA" id="ARBA00022692"/>
    </source>
</evidence>
<comment type="catalytic activity">
    <reaction evidence="9">
        <text>N-terminal S-1,2-diacyl-sn-glyceryl-L-cysteinyl-[lipoprotein] + a glycerophospholipid = N-acyl-S-1,2-diacyl-sn-glyceryl-L-cysteinyl-[lipoprotein] + a 2-acyl-sn-glycero-3-phospholipid + H(+)</text>
        <dbReference type="Rhea" id="RHEA:48228"/>
        <dbReference type="Rhea" id="RHEA-COMP:14681"/>
        <dbReference type="Rhea" id="RHEA-COMP:14684"/>
        <dbReference type="ChEBI" id="CHEBI:15378"/>
        <dbReference type="ChEBI" id="CHEBI:136912"/>
        <dbReference type="ChEBI" id="CHEBI:140656"/>
        <dbReference type="ChEBI" id="CHEBI:140657"/>
        <dbReference type="ChEBI" id="CHEBI:140660"/>
        <dbReference type="EC" id="2.3.1.269"/>
    </reaction>
</comment>
<dbReference type="CDD" id="cd07571">
    <property type="entry name" value="ALP_N-acyl_transferase"/>
    <property type="match status" value="1"/>
</dbReference>
<feature type="transmembrane region" description="Helical" evidence="9">
    <location>
        <begin position="155"/>
        <end position="180"/>
    </location>
</feature>
<evidence type="ECO:0000256" key="7">
    <source>
        <dbReference type="ARBA" id="ARBA00023136"/>
    </source>
</evidence>
<keyword evidence="7 9" id="KW-0472">Membrane</keyword>
<evidence type="ECO:0000256" key="4">
    <source>
        <dbReference type="ARBA" id="ARBA00022679"/>
    </source>
</evidence>
<protein>
    <recommendedName>
        <fullName evidence="9">Apolipoprotein N-acyltransferase</fullName>
        <shortName evidence="9">ALP N-acyltransferase</shortName>
        <ecNumber evidence="9">2.3.1.269</ecNumber>
    </recommendedName>
</protein>
<dbReference type="InterPro" id="IPR045378">
    <property type="entry name" value="LNT_N"/>
</dbReference>
<dbReference type="InterPro" id="IPR003010">
    <property type="entry name" value="C-N_Hydrolase"/>
</dbReference>
<proteinExistence type="inferred from homology"/>
<evidence type="ECO:0000256" key="1">
    <source>
        <dbReference type="ARBA" id="ARBA00004651"/>
    </source>
</evidence>
<keyword evidence="5 9" id="KW-0812">Transmembrane</keyword>
<evidence type="ECO:0000313" key="11">
    <source>
        <dbReference type="EMBL" id="ADI16813.1"/>
    </source>
</evidence>
<dbReference type="SUPFAM" id="SSF56317">
    <property type="entry name" value="Carbon-nitrogen hydrolase"/>
    <property type="match status" value="1"/>
</dbReference>
<comment type="function">
    <text evidence="9">Catalyzes the phospholipid dependent N-acylation of the N-terminal cysteine of apolipoprotein, the last step in lipoprotein maturation.</text>
</comment>
<dbReference type="AlphaFoldDB" id="E0XQX2"/>
<dbReference type="PROSITE" id="PS50263">
    <property type="entry name" value="CN_HYDROLASE"/>
    <property type="match status" value="1"/>
</dbReference>
<keyword evidence="6 9" id="KW-1133">Transmembrane helix</keyword>
<comment type="subcellular location">
    <subcellularLocation>
        <location evidence="1 9">Cell membrane</location>
        <topology evidence="1 9">Multi-pass membrane protein</topology>
    </subcellularLocation>
</comment>
<feature type="transmembrane region" description="Helical" evidence="9">
    <location>
        <begin position="6"/>
        <end position="37"/>
    </location>
</feature>
<dbReference type="PANTHER" id="PTHR38686">
    <property type="entry name" value="APOLIPOPROTEIN N-ACYLTRANSFERASE"/>
    <property type="match status" value="1"/>
</dbReference>
<sequence length="508" mass="57799">MYFSKFFAGLFLGSLIVLAFQPFNYWFVTFLIPGLLYQLIKTEGVKNTFFISYFFGFGLWAFGIFWIENSITVYGGASPILGSFLTLLLAAFLSLFQAISFTAFKLVSSHRKTYEIFLLFPAAWVLSEWLREFLLTGFPWLYIGYTAVDNSLLQGYIPILGIFGIGFLIVLISQMFLALLNGLRDFTQSKSLYLSYLVLIIVFIGNQPLKNFNWTESTGKILATVVQPNIDIKEKWTQKGLQKIQSAIEKKLNQNPPQNLTQSSVIFWPEVTLTSLIQKDRINEFRNNILNENNMLGMVIGALSENKSEEINNSLIGIGNISGIYDKKILVPFGEYVPFSGLFSVFFDFFNFNRPQIFSGSKSELIGNDLIKISSAICYEIAYQNIFLSNSKKTNILFNASNDNWFGTGLGPHQHLQIARFRAAEHQKYLVRSTSTGISALINHHGQIIKKIEASTHKNELESFQEDVILKSGQTPYAYFGKNPFLFILVIIFFISAILKFKRDENLF</sequence>
<dbReference type="GO" id="GO:0016410">
    <property type="term" value="F:N-acyltransferase activity"/>
    <property type="evidence" value="ECO:0007669"/>
    <property type="project" value="UniProtKB-UniRule"/>
</dbReference>